<reference evidence="1" key="1">
    <citation type="journal article" date="2021" name="PeerJ">
        <title>Extensive microbial diversity within the chicken gut microbiome revealed by metagenomics and culture.</title>
        <authorList>
            <person name="Gilroy R."/>
            <person name="Ravi A."/>
            <person name="Getino M."/>
            <person name="Pursley I."/>
            <person name="Horton D.L."/>
            <person name="Alikhan N.F."/>
            <person name="Baker D."/>
            <person name="Gharbi K."/>
            <person name="Hall N."/>
            <person name="Watson M."/>
            <person name="Adriaenssens E.M."/>
            <person name="Foster-Nyarko E."/>
            <person name="Jarju S."/>
            <person name="Secka A."/>
            <person name="Antonio M."/>
            <person name="Oren A."/>
            <person name="Chaudhuri R.R."/>
            <person name="La Ragione R."/>
            <person name="Hildebrand F."/>
            <person name="Pallen M.J."/>
        </authorList>
    </citation>
    <scope>NUCLEOTIDE SEQUENCE</scope>
    <source>
        <strain evidence="1">CHK156-179</strain>
    </source>
</reference>
<dbReference type="AlphaFoldDB" id="A0A9D2KEU6"/>
<evidence type="ECO:0000313" key="1">
    <source>
        <dbReference type="EMBL" id="HJA02280.1"/>
    </source>
</evidence>
<evidence type="ECO:0000313" key="2">
    <source>
        <dbReference type="Proteomes" id="UP000824221"/>
    </source>
</evidence>
<reference evidence="1" key="2">
    <citation type="submission" date="2021-04" db="EMBL/GenBank/DDBJ databases">
        <authorList>
            <person name="Gilroy R."/>
        </authorList>
    </citation>
    <scope>NUCLEOTIDE SEQUENCE</scope>
    <source>
        <strain evidence="1">CHK156-179</strain>
    </source>
</reference>
<gene>
    <name evidence="1" type="ORF">H9797_02745</name>
</gene>
<dbReference type="Proteomes" id="UP000824221">
    <property type="component" value="Unassembled WGS sequence"/>
</dbReference>
<sequence length="1235" mass="129062">MKERTRKIFIMIVMAALIVSLMAASFAALTYGRYSGGRRDENSAYEDILDLVGETAFEVSTADELVNAINNGYSYIKVVGDDPTLVVNNNVADVVVNLVLDVNGHKIVRNSRNPLLNVRQSVSVVLVYDSSEKAEGGFYNPVGSALQTSGGTLTVGEGVYESGPRTGIGLDFSYTVSATVCSRDGRKAASYSVQKTDQTFPKLTEKTGDVYFDENYSGTGDYLKADTYLIYTEEKNAFVGDGNGSGKFEDGQLYVNRKETSSGETTTITADKFSPICDVASCDFYYYYPVGTAGTANSPQTYAVVYGYNEVKGLAKTKNENLTSGNETNLVWPYAAIRSEAGNTHARGGEFYTYFGEENTYSIYSEGGTMTVGLSGESDPPKFQAIGKGVCINMAGTSGNADQTLTIENGEFSSKIGDTIKMSGGEMEVKKGSFTKDATVLGAASGDGASNGSAISISGGTLTSSDTEDTSKPIQFHISGSYVNGIYAKGGEVNIANATFAFENGKNNQGVYNDGGTSRAHWCDFTIPGNNNYGIHSTNGTTRASDCAIKMTGEYAVGVYTTGGRALVEGGRIDVTFAENKSDGLLTSAAVSTEGGEIYLAGNLAITSHSLGVTVRQGEDTSGLLEIATDTITTTDGTTYSDIDSGNVTINTPNATGIYVNNGNLTNKGTVTVTSSVGNEEGADKGWNWVNAEGNPLISFNKYNGVYVNGGSLVSEGTLNVTFTGVENENSGTYLDQQIKSYAVRVEAAASGGETEVSIAGGTISNSVGGGVYVGGGTVTLGVKNGNKGPTVQTTGKLLYTSWLEVVGGSWKYMLNKSGGHAVEVSGGSLTVHGGNYTSQQGNGILIRNTADVKTTNTVTIEDGSFVGYNSGYYIEYDGQTPLGGDRMVGPAASYGLNVMGHDLDVRINGGEFGNNEGDVGNSAASFFGTPDGSRPQVAVHGGTFNANNADAISVFRFIDITFDGTASKISSNISNGAVASLSVQNDLLYTGESDRGSTIEIQSGTFTGTAYGIWYACGYDKLSISGDATIKGPTGLQVASAPVENGITISGGTIEGGTEGIYYNASASVSGEGYGLNITGGIIRGTGNNKNGHALNIVVEPKKHAIHIGGEAQLFGGRDAIYVNNAGGEEDAVCVSITGGTFTGAEQDTTAGDYGCAIWFDSGMNSSVYQITGGTFITKEGGSAIWTSSPVTHYLWQIFPDGCSITDGEGNSFNRNWNFNTTIKGKSQITVSMS</sequence>
<protein>
    <submittedName>
        <fullName evidence="1">Uncharacterized protein</fullName>
    </submittedName>
</protein>
<comment type="caution">
    <text evidence="1">The sequence shown here is derived from an EMBL/GenBank/DDBJ whole genome shotgun (WGS) entry which is preliminary data.</text>
</comment>
<dbReference type="InterPro" id="IPR006626">
    <property type="entry name" value="PbH1"/>
</dbReference>
<name>A0A9D2KEU6_9FIRM</name>
<dbReference type="SMART" id="SM00710">
    <property type="entry name" value="PbH1"/>
    <property type="match status" value="8"/>
</dbReference>
<organism evidence="1 2">
    <name type="scientific">Candidatus Gallimonas gallistercoris</name>
    <dbReference type="NCBI Taxonomy" id="2838602"/>
    <lineage>
        <taxon>Bacteria</taxon>
        <taxon>Bacillati</taxon>
        <taxon>Bacillota</taxon>
        <taxon>Clostridia</taxon>
        <taxon>Candidatus Gallimonas</taxon>
    </lineage>
</organism>
<dbReference type="EMBL" id="DXAJ01000040">
    <property type="protein sequence ID" value="HJA02280.1"/>
    <property type="molecule type" value="Genomic_DNA"/>
</dbReference>
<accession>A0A9D2KEU6</accession>
<proteinExistence type="predicted"/>